<dbReference type="InterPro" id="IPR012349">
    <property type="entry name" value="Split_barrel_FMN-bd"/>
</dbReference>
<dbReference type="Gene3D" id="2.30.110.10">
    <property type="entry name" value="Electron Transport, Fmn-binding Protein, Chain A"/>
    <property type="match status" value="1"/>
</dbReference>
<organism evidence="1">
    <name type="scientific">hydrothermal vent metagenome</name>
    <dbReference type="NCBI Taxonomy" id="652676"/>
    <lineage>
        <taxon>unclassified sequences</taxon>
        <taxon>metagenomes</taxon>
        <taxon>ecological metagenomes</taxon>
    </lineage>
</organism>
<proteinExistence type="predicted"/>
<dbReference type="EC" id="1.4.3.5" evidence="1"/>
<dbReference type="GO" id="GO:0004733">
    <property type="term" value="F:pyridoxamine phosphate oxidase activity"/>
    <property type="evidence" value="ECO:0007669"/>
    <property type="project" value="UniProtKB-EC"/>
</dbReference>
<accession>A0A3B0VEL9</accession>
<sequence>MNELAKTAPAFVEMAHQIVWASVATVDRNGRPRSRVLHPIWQWDGEQLIGWIATGPTAVKRAHLAHSPHMSVNYWTATQDTCVAECKASWAFDDETRTMVWNLFLNAPAPVGYDPKIIPAWTSPTVDAFAAVRLEPWRLRVMPGTVMAGQGGELLTWQA</sequence>
<dbReference type="AlphaFoldDB" id="A0A3B0VEL9"/>
<keyword evidence="1" id="KW-0560">Oxidoreductase</keyword>
<dbReference type="EMBL" id="UOEU01000664">
    <property type="protein sequence ID" value="VAW37392.1"/>
    <property type="molecule type" value="Genomic_DNA"/>
</dbReference>
<dbReference type="SUPFAM" id="SSF50475">
    <property type="entry name" value="FMN-binding split barrel"/>
    <property type="match status" value="1"/>
</dbReference>
<reference evidence="1" key="1">
    <citation type="submission" date="2018-06" db="EMBL/GenBank/DDBJ databases">
        <authorList>
            <person name="Zhirakovskaya E."/>
        </authorList>
    </citation>
    <scope>NUCLEOTIDE SEQUENCE</scope>
</reference>
<gene>
    <name evidence="1" type="ORF">MNBD_CHLOROFLEXI01-1716</name>
</gene>
<protein>
    <submittedName>
        <fullName evidence="1">Pyridoxamine 5'-phosphate oxidase</fullName>
        <ecNumber evidence="1">1.4.3.5</ecNumber>
    </submittedName>
</protein>
<evidence type="ECO:0000313" key="1">
    <source>
        <dbReference type="EMBL" id="VAW37392.1"/>
    </source>
</evidence>
<name>A0A3B0VEL9_9ZZZZ</name>